<dbReference type="Pfam" id="PF01695">
    <property type="entry name" value="IstB_IS21"/>
    <property type="match status" value="1"/>
</dbReference>
<dbReference type="NCBIfam" id="NF005992">
    <property type="entry name" value="PRK08116.1"/>
    <property type="match status" value="1"/>
</dbReference>
<sequence length="275" mass="31734">MEAVERVMTRILNTSACKEEDEGYTCEHCNSFIKAIVVEVPALRIKNKVFPTCECVVEREEAKVREYQNFAKKRGIEKLFSIHNVGNRFDKSTFSAFLERNGSETACQLAKQYVQAFTEWQGESLWVWGEPGNGKTHLAAAITKTLTEQGYIVVFQSVPELLQRIRSTFNSENKENESQIMRALLECDLLVLDDIGAEKATEWVEEKIFNIIDGRYRKEMPTLYTSNLKPKEMLQQVGKRSYDRMVETSLTIENKATSYRREIAKQRLQRFGESS</sequence>
<dbReference type="InterPro" id="IPR002611">
    <property type="entry name" value="IstB_ATP-bd"/>
</dbReference>
<dbReference type="Gene3D" id="3.40.50.300">
    <property type="entry name" value="P-loop containing nucleotide triphosphate hydrolases"/>
    <property type="match status" value="1"/>
</dbReference>
<evidence type="ECO:0000313" key="3">
    <source>
        <dbReference type="EMBL" id="ARJ21750.1"/>
    </source>
</evidence>
<reference evidence="2 4" key="1">
    <citation type="submission" date="2017-04" db="EMBL/GenBank/DDBJ databases">
        <title>The Characteristic of a Fine Plant Growth-Promoting Rhizobacteria Bacillus mycoides Gnyt1 and its Whole Genome Sequencing Analysis.</title>
        <authorList>
            <person name="Li J.H."/>
            <person name="Yao T."/>
        </authorList>
    </citation>
    <scope>NUCLEOTIDE SEQUENCE [LARGE SCALE GENOMIC DNA]</scope>
    <source>
        <strain evidence="2 4">Gnyt1</strain>
    </source>
</reference>
<dbReference type="GO" id="GO:0006260">
    <property type="term" value="P:DNA replication"/>
    <property type="evidence" value="ECO:0007669"/>
    <property type="project" value="TreeGrafter"/>
</dbReference>
<dbReference type="EMBL" id="CP020743">
    <property type="protein sequence ID" value="ARJ21750.1"/>
    <property type="molecule type" value="Genomic_DNA"/>
</dbReference>
<dbReference type="SUPFAM" id="SSF52540">
    <property type="entry name" value="P-loop containing nucleoside triphosphate hydrolases"/>
    <property type="match status" value="1"/>
</dbReference>
<protein>
    <recommendedName>
        <fullName evidence="1">IstB-like ATP-binding domain-containing protein</fullName>
    </recommendedName>
</protein>
<organism evidence="2 4">
    <name type="scientific">Bacillus mycoides</name>
    <dbReference type="NCBI Taxonomy" id="1405"/>
    <lineage>
        <taxon>Bacteria</taxon>
        <taxon>Bacillati</taxon>
        <taxon>Bacillota</taxon>
        <taxon>Bacilli</taxon>
        <taxon>Bacillales</taxon>
        <taxon>Bacillaceae</taxon>
        <taxon>Bacillus</taxon>
        <taxon>Bacillus cereus group</taxon>
    </lineage>
</organism>
<dbReference type="GO" id="GO:0005524">
    <property type="term" value="F:ATP binding"/>
    <property type="evidence" value="ECO:0007669"/>
    <property type="project" value="InterPro"/>
</dbReference>
<name>A0A1W6A3U0_BACMY</name>
<dbReference type="RefSeq" id="WP_085309221.1">
    <property type="nucleotide sequence ID" value="NZ_CP020743.1"/>
</dbReference>
<evidence type="ECO:0000313" key="4">
    <source>
        <dbReference type="Proteomes" id="UP000192932"/>
    </source>
</evidence>
<dbReference type="InterPro" id="IPR027417">
    <property type="entry name" value="P-loop_NTPase"/>
</dbReference>
<gene>
    <name evidence="2" type="ORF">B7492_04270</name>
    <name evidence="3" type="ORF">B7492_11010</name>
</gene>
<dbReference type="EMBL" id="CP020743">
    <property type="protein sequence ID" value="ARJ20493.1"/>
    <property type="molecule type" value="Genomic_DNA"/>
</dbReference>
<proteinExistence type="predicted"/>
<dbReference type="AlphaFoldDB" id="A0A1W6A3U0"/>
<accession>A0A1W6A3U0</accession>
<dbReference type="PANTHER" id="PTHR30050:SF4">
    <property type="entry name" value="ATP-BINDING PROTEIN RV3427C IN INSERTION SEQUENCE-RELATED"/>
    <property type="match status" value="1"/>
</dbReference>
<evidence type="ECO:0000259" key="1">
    <source>
        <dbReference type="Pfam" id="PF01695"/>
    </source>
</evidence>
<dbReference type="Proteomes" id="UP000192932">
    <property type="component" value="Chromosome"/>
</dbReference>
<evidence type="ECO:0000313" key="2">
    <source>
        <dbReference type="EMBL" id="ARJ20493.1"/>
    </source>
</evidence>
<dbReference type="CDD" id="cd00009">
    <property type="entry name" value="AAA"/>
    <property type="match status" value="1"/>
</dbReference>
<dbReference type="PANTHER" id="PTHR30050">
    <property type="entry name" value="CHROMOSOMAL REPLICATION INITIATOR PROTEIN DNAA"/>
    <property type="match status" value="1"/>
</dbReference>
<feature type="domain" description="IstB-like ATP-binding" evidence="1">
    <location>
        <begin position="116"/>
        <end position="262"/>
    </location>
</feature>